<evidence type="ECO:0000313" key="2">
    <source>
        <dbReference type="Proteomes" id="UP000305751"/>
    </source>
</evidence>
<proteinExistence type="predicted"/>
<dbReference type="AlphaFoldDB" id="A0A4S2AKH5"/>
<dbReference type="RefSeq" id="WP_136014476.1">
    <property type="nucleotide sequence ID" value="NZ_CAMXQH010000017.1"/>
</dbReference>
<protein>
    <submittedName>
        <fullName evidence="1">Uncharacterized protein</fullName>
    </submittedName>
</protein>
<evidence type="ECO:0000313" key="1">
    <source>
        <dbReference type="EMBL" id="TGY01587.1"/>
    </source>
</evidence>
<keyword evidence="2" id="KW-1185">Reference proteome</keyword>
<reference evidence="1 2" key="1">
    <citation type="submission" date="2019-04" db="EMBL/GenBank/DDBJ databases">
        <title>Microbes associate with the intestines of laboratory mice.</title>
        <authorList>
            <person name="Navarre W."/>
            <person name="Wong E."/>
            <person name="Huang K."/>
            <person name="Tropini C."/>
            <person name="Ng K."/>
            <person name="Yu B."/>
        </authorList>
    </citation>
    <scope>NUCLEOTIDE SEQUENCE [LARGE SCALE GENOMIC DNA]</scope>
    <source>
        <strain evidence="1 2">NM70_E10</strain>
    </source>
</reference>
<dbReference type="EMBL" id="SRZA01000039">
    <property type="protein sequence ID" value="TGY01587.1"/>
    <property type="molecule type" value="Genomic_DNA"/>
</dbReference>
<accession>A0A4S2AKH5</accession>
<dbReference type="Proteomes" id="UP000305751">
    <property type="component" value="Unassembled WGS sequence"/>
</dbReference>
<sequence length="549" mass="62401">MSLQTDILLLPARCLRMVLVALFPLLFIGCGSDDNTTVVSAPVGTCQVGLDIVVDGSDASPATRAARTPVGDYHPGEGYENYIDIPGNNFRFLFFTADDKYIGRVRVESVVPTATLASSKRYYVLGGIDKDLVDDIVGKSVKIVTLANWGNDNYEKLGLVKGETTIADVCKSGVYEYVSGYFPSPLHPIPLYGVTNAMTLNFDALNLARIGTIHLLRAVAKVELELTRASGQVIEWVKLSRYHTQGYCAPTGAVSQNDYVHGNYDKDYVNTPHVVAGAVVSEWLPLTKMSDTRYLAYVPEYDNLSSGAVRTQLVVKFQDDDNQYKIDFKYYIDPPAGKKQNDPFDILRNYWYKFSLAASPLCVTVQMVPYDEVLLTPDFGLLRNPNWVPVYDEDVNVTYWYDSETGQYYNENRQPILNPFWGKDPVKGWSIIRDEDTGKFLYYYDAKTGKYYDENYNEIRNPYDNTDERGFIIVKDKVGNILYYFDVKNNQYYNRNNVPIPNPYSNTDPDTGWLLIRDKEGVLLYYYDETGKQYYDKDKKPIDNPFVTI</sequence>
<gene>
    <name evidence="1" type="ORF">E5356_12430</name>
</gene>
<comment type="caution">
    <text evidence="1">The sequence shown here is derived from an EMBL/GenBank/DDBJ whole genome shotgun (WGS) entry which is preliminary data.</text>
</comment>
<organism evidence="1 2">
    <name type="scientific">Bacteroides acidifaciens</name>
    <dbReference type="NCBI Taxonomy" id="85831"/>
    <lineage>
        <taxon>Bacteria</taxon>
        <taxon>Pseudomonadati</taxon>
        <taxon>Bacteroidota</taxon>
        <taxon>Bacteroidia</taxon>
        <taxon>Bacteroidales</taxon>
        <taxon>Bacteroidaceae</taxon>
        <taxon>Bacteroides</taxon>
    </lineage>
</organism>
<name>A0A4S2AKH5_9BACE</name>